<keyword evidence="4" id="KW-0804">Transcription</keyword>
<dbReference type="InterPro" id="IPR007627">
    <property type="entry name" value="RNA_pol_sigma70_r2"/>
</dbReference>
<dbReference type="CDD" id="cd06171">
    <property type="entry name" value="Sigma70_r4"/>
    <property type="match status" value="1"/>
</dbReference>
<evidence type="ECO:0000313" key="7">
    <source>
        <dbReference type="EMBL" id="MDR6141905.1"/>
    </source>
</evidence>
<evidence type="ECO:0000259" key="5">
    <source>
        <dbReference type="Pfam" id="PF04542"/>
    </source>
</evidence>
<dbReference type="Pfam" id="PF04542">
    <property type="entry name" value="Sigma70_r2"/>
    <property type="match status" value="1"/>
</dbReference>
<dbReference type="SUPFAM" id="SSF88659">
    <property type="entry name" value="Sigma3 and sigma4 domains of RNA polymerase sigma factors"/>
    <property type="match status" value="1"/>
</dbReference>
<dbReference type="InterPro" id="IPR013324">
    <property type="entry name" value="RNA_pol_sigma_r3/r4-like"/>
</dbReference>
<evidence type="ECO:0000313" key="8">
    <source>
        <dbReference type="Proteomes" id="UP001249291"/>
    </source>
</evidence>
<feature type="domain" description="RNA polymerase sigma-70 region 2" evidence="5">
    <location>
        <begin position="7"/>
        <end position="72"/>
    </location>
</feature>
<dbReference type="NCBIfam" id="TIGR02937">
    <property type="entry name" value="sigma70-ECF"/>
    <property type="match status" value="1"/>
</dbReference>
<evidence type="ECO:0000256" key="2">
    <source>
        <dbReference type="ARBA" id="ARBA00023015"/>
    </source>
</evidence>
<proteinExistence type="inferred from homology"/>
<sequence>MDQFPDFYRKHYRLILTVAQQRLGTTADAEDVTAEVFRVAWARHDDGAQLTLPWLYTTLRNLIGNEYRRQGRLGSFVSDAGPILTSDDSFGPATDEAIEVRRALRRVSTADRELLYMAYWEELSRAEIASILGISAIAVRVRLMRARERFRHLLPREEDIHHEEVISDGRA</sequence>
<evidence type="ECO:0000259" key="6">
    <source>
        <dbReference type="Pfam" id="PF08281"/>
    </source>
</evidence>
<reference evidence="7 8" key="1">
    <citation type="submission" date="2023-08" db="EMBL/GenBank/DDBJ databases">
        <title>Functional and genomic diversity of the sorghum phyllosphere microbiome.</title>
        <authorList>
            <person name="Shade A."/>
        </authorList>
    </citation>
    <scope>NUCLEOTIDE SEQUENCE [LARGE SCALE GENOMIC DNA]</scope>
    <source>
        <strain evidence="7 8">SORGH_AS_0445</strain>
    </source>
</reference>
<dbReference type="PANTHER" id="PTHR43133:SF25">
    <property type="entry name" value="RNA POLYMERASE SIGMA FACTOR RFAY-RELATED"/>
    <property type="match status" value="1"/>
</dbReference>
<accession>A0ABU1HPE7</accession>
<feature type="domain" description="RNA polymerase sigma factor 70 region 4 type 2" evidence="6">
    <location>
        <begin position="99"/>
        <end position="149"/>
    </location>
</feature>
<keyword evidence="8" id="KW-1185">Reference proteome</keyword>
<dbReference type="InterPro" id="IPR013325">
    <property type="entry name" value="RNA_pol_sigma_r2"/>
</dbReference>
<protein>
    <submittedName>
        <fullName evidence="7">RNA polymerase sigma factor (Sigma-70 family)</fullName>
    </submittedName>
</protein>
<gene>
    <name evidence="7" type="ORF">QE375_001459</name>
</gene>
<dbReference type="InterPro" id="IPR036388">
    <property type="entry name" value="WH-like_DNA-bd_sf"/>
</dbReference>
<keyword evidence="2" id="KW-0805">Transcription regulation</keyword>
<evidence type="ECO:0000256" key="1">
    <source>
        <dbReference type="ARBA" id="ARBA00010641"/>
    </source>
</evidence>
<dbReference type="Proteomes" id="UP001249291">
    <property type="component" value="Unassembled WGS sequence"/>
</dbReference>
<comment type="caution">
    <text evidence="7">The sequence shown here is derived from an EMBL/GenBank/DDBJ whole genome shotgun (WGS) entry which is preliminary data.</text>
</comment>
<keyword evidence="3" id="KW-0731">Sigma factor</keyword>
<organism evidence="7 8">
    <name type="scientific">Microbacterium foliorum</name>
    <dbReference type="NCBI Taxonomy" id="104336"/>
    <lineage>
        <taxon>Bacteria</taxon>
        <taxon>Bacillati</taxon>
        <taxon>Actinomycetota</taxon>
        <taxon>Actinomycetes</taxon>
        <taxon>Micrococcales</taxon>
        <taxon>Microbacteriaceae</taxon>
        <taxon>Microbacterium</taxon>
    </lineage>
</organism>
<evidence type="ECO:0000256" key="4">
    <source>
        <dbReference type="ARBA" id="ARBA00023163"/>
    </source>
</evidence>
<dbReference type="Gene3D" id="1.10.10.10">
    <property type="entry name" value="Winged helix-like DNA-binding domain superfamily/Winged helix DNA-binding domain"/>
    <property type="match status" value="1"/>
</dbReference>
<name>A0ABU1HPE7_9MICO</name>
<dbReference type="InterPro" id="IPR013249">
    <property type="entry name" value="RNA_pol_sigma70_r4_t2"/>
</dbReference>
<dbReference type="SUPFAM" id="SSF88946">
    <property type="entry name" value="Sigma2 domain of RNA polymerase sigma factors"/>
    <property type="match status" value="1"/>
</dbReference>
<dbReference type="EMBL" id="JAVIZQ010000001">
    <property type="protein sequence ID" value="MDR6141905.1"/>
    <property type="molecule type" value="Genomic_DNA"/>
</dbReference>
<dbReference type="Pfam" id="PF08281">
    <property type="entry name" value="Sigma70_r4_2"/>
    <property type="match status" value="1"/>
</dbReference>
<dbReference type="Gene3D" id="1.10.1740.10">
    <property type="match status" value="1"/>
</dbReference>
<comment type="similarity">
    <text evidence="1">Belongs to the sigma-70 factor family. ECF subfamily.</text>
</comment>
<evidence type="ECO:0000256" key="3">
    <source>
        <dbReference type="ARBA" id="ARBA00023082"/>
    </source>
</evidence>
<dbReference type="PANTHER" id="PTHR43133">
    <property type="entry name" value="RNA POLYMERASE ECF-TYPE SIGMA FACTO"/>
    <property type="match status" value="1"/>
</dbReference>
<dbReference type="InterPro" id="IPR014284">
    <property type="entry name" value="RNA_pol_sigma-70_dom"/>
</dbReference>
<dbReference type="InterPro" id="IPR039425">
    <property type="entry name" value="RNA_pol_sigma-70-like"/>
</dbReference>